<organism evidence="1 2">
    <name type="scientific">Albula glossodonta</name>
    <name type="common">roundjaw bonefish</name>
    <dbReference type="NCBI Taxonomy" id="121402"/>
    <lineage>
        <taxon>Eukaryota</taxon>
        <taxon>Metazoa</taxon>
        <taxon>Chordata</taxon>
        <taxon>Craniata</taxon>
        <taxon>Vertebrata</taxon>
        <taxon>Euteleostomi</taxon>
        <taxon>Actinopterygii</taxon>
        <taxon>Neopterygii</taxon>
        <taxon>Teleostei</taxon>
        <taxon>Albuliformes</taxon>
        <taxon>Albulidae</taxon>
        <taxon>Albula</taxon>
    </lineage>
</organism>
<proteinExistence type="predicted"/>
<gene>
    <name evidence="1" type="ORF">JZ751_000794</name>
</gene>
<reference evidence="1" key="1">
    <citation type="thesis" date="2021" institute="BYU ScholarsArchive" country="Provo, UT, USA">
        <title>Applications of and Algorithms for Genome Assembly and Genomic Analyses with an Emphasis on Marine Teleosts.</title>
        <authorList>
            <person name="Pickett B.D."/>
        </authorList>
    </citation>
    <scope>NUCLEOTIDE SEQUENCE</scope>
    <source>
        <strain evidence="1">HI-2016</strain>
    </source>
</reference>
<dbReference type="EMBL" id="JAFBMS010000001">
    <property type="protein sequence ID" value="KAG9355950.1"/>
    <property type="molecule type" value="Genomic_DNA"/>
</dbReference>
<protein>
    <submittedName>
        <fullName evidence="1">Uncharacterized protein</fullName>
    </submittedName>
</protein>
<sequence length="132" mass="14889">MPLKEDYLCVSNVISAQRAGSQPAEQQELLYGQGIASNQQHQRRRRVLGLKGDYKGKDSLRSASGRARRDCLCRLQVPLPGILPALIAPQHRDREREKTKTYFGIQLTWFSVNIYKGAFQVNLSANTLSLMT</sequence>
<comment type="caution">
    <text evidence="1">The sequence shown here is derived from an EMBL/GenBank/DDBJ whole genome shotgun (WGS) entry which is preliminary data.</text>
</comment>
<keyword evidence="2" id="KW-1185">Reference proteome</keyword>
<dbReference type="AlphaFoldDB" id="A0A8T2PX70"/>
<dbReference type="Proteomes" id="UP000824540">
    <property type="component" value="Unassembled WGS sequence"/>
</dbReference>
<evidence type="ECO:0000313" key="2">
    <source>
        <dbReference type="Proteomes" id="UP000824540"/>
    </source>
</evidence>
<accession>A0A8T2PX70</accession>
<evidence type="ECO:0000313" key="1">
    <source>
        <dbReference type="EMBL" id="KAG9355950.1"/>
    </source>
</evidence>
<name>A0A8T2PX70_9TELE</name>